<reference evidence="2" key="1">
    <citation type="journal article" date="2022" name="Nat. Commun.">
        <title>Chromosome evolution and the genetic basis of agronomically important traits in greater yam.</title>
        <authorList>
            <person name="Bredeson J.V."/>
            <person name="Lyons J.B."/>
            <person name="Oniyinde I.O."/>
            <person name="Okereke N.R."/>
            <person name="Kolade O."/>
            <person name="Nnabue I."/>
            <person name="Nwadili C.O."/>
            <person name="Hribova E."/>
            <person name="Parker M."/>
            <person name="Nwogha J."/>
            <person name="Shu S."/>
            <person name="Carlson J."/>
            <person name="Kariba R."/>
            <person name="Muthemba S."/>
            <person name="Knop K."/>
            <person name="Barton G.J."/>
            <person name="Sherwood A.V."/>
            <person name="Lopez-Montes A."/>
            <person name="Asiedu R."/>
            <person name="Jamnadass R."/>
            <person name="Muchugi A."/>
            <person name="Goodstein D."/>
            <person name="Egesi C.N."/>
            <person name="Featherston J."/>
            <person name="Asfaw A."/>
            <person name="Simpson G.G."/>
            <person name="Dolezel J."/>
            <person name="Hendre P.S."/>
            <person name="Van Deynze A."/>
            <person name="Kumar P.L."/>
            <person name="Obidiegwu J.E."/>
            <person name="Bhattacharjee R."/>
            <person name="Rokhsar D.S."/>
        </authorList>
    </citation>
    <scope>NUCLEOTIDE SEQUENCE [LARGE SCALE GENOMIC DNA]</scope>
    <source>
        <strain evidence="2">cv. TDa95/00328</strain>
    </source>
</reference>
<protein>
    <submittedName>
        <fullName evidence="1">Plus3-like protein</fullName>
    </submittedName>
</protein>
<dbReference type="Proteomes" id="UP000827976">
    <property type="component" value="Chromosome 13"/>
</dbReference>
<dbReference type="EMBL" id="CM037023">
    <property type="protein sequence ID" value="KAH7666107.1"/>
    <property type="molecule type" value="Genomic_DNA"/>
</dbReference>
<proteinExistence type="predicted"/>
<gene>
    <name evidence="1" type="ORF">IHE45_13G079600</name>
</gene>
<sequence length="1021" mass="111791">MADLEQTSSKFAEISLKKDSGAGANANSRTDMVLITTNPLSELVWSSQKGLSLKYANSSLSEKKASLLWNAESFNIMILPPQCPNVGESSKAQDTIDRNLNQVQLEINSESKNSNREAPPSPPQSVAGMQPISLTLIHEQHSRSYGRMGQFGSTSVNLDNPEKDKNEEILHSKSISRGDEVWKNVKSAVDVMPGAFKLDNKKGPGDLKLNSTQVECEPISNFIQHFRGSIGTRKDNLLGLEGKAEDYSSEKHDFVTKLPSIPRTVANEGLNSENVRSNISTRVIECADNFQSLGKQGMFGREAVDLQDRSEVRLTAPAQASDEHVAELRKASLLGKSAPTQGLLNKSESLRSHSEGNEHINSHKNGRDNVSKDSVDSHESVESSNSKEVSSTRKRELAFEPEPSLENKRLKTQAQDKFCSGSFHKQESSFMNWISTMTNGFSRSYQEKPLNQPLPIAHDTNKGSCTNIGFGSIFHSLHSPRLLIQDRAQKDPDSQRVADVLSEQDDREQASTGAGLVGSDGLGFNLQNAIGTSGKATNSSLKGIVCHEDVKLPTGALHSNEELKQATCVDEALPLNTIYISSGKSHEKAVGNIGNFSSYGKSFPSSSQKALTTTLEGKAIGTIPSGLNGSSNLVSKKRGAFRESLWISRLLPKASVSIPEPANCSHGVELSNEKYTKITEKSCPSLFGQKSFAHGTIKAQGHSDSDGSNGTNADGSSKSKLNCKLPSQKLIKSEPMASVFARRLDAIKHITPAKTMNDKTSMLGTCFFCGKIGHSLKECPQLTESELQDILQDLNSYDNTDGFLSICIRCFGFNHWAISCPFESSKIKNIHANNDRRIVLWHGVREQHQLINDRAPSHKKINSAREQTGLAVPLSLSPDEKGLPSDTIKENLRESEEPSGTFQMIRQLQLSRTDVIRLMNSPVSNVGLEGFFLRLRVGKGDEDCGHSGYRVARICGARSKYCISVNIGCSQCSVDCRFISNHGFTEDELKTWWDGAVKGSSKVPTNEELNEKLQQRVKFGF</sequence>
<evidence type="ECO:0000313" key="2">
    <source>
        <dbReference type="Proteomes" id="UP000827976"/>
    </source>
</evidence>
<name>A0ACB7UZ23_DIOAL</name>
<organism evidence="1 2">
    <name type="scientific">Dioscorea alata</name>
    <name type="common">Purple yam</name>
    <dbReference type="NCBI Taxonomy" id="55571"/>
    <lineage>
        <taxon>Eukaryota</taxon>
        <taxon>Viridiplantae</taxon>
        <taxon>Streptophyta</taxon>
        <taxon>Embryophyta</taxon>
        <taxon>Tracheophyta</taxon>
        <taxon>Spermatophyta</taxon>
        <taxon>Magnoliopsida</taxon>
        <taxon>Liliopsida</taxon>
        <taxon>Dioscoreales</taxon>
        <taxon>Dioscoreaceae</taxon>
        <taxon>Dioscorea</taxon>
    </lineage>
</organism>
<keyword evidence="2" id="KW-1185">Reference proteome</keyword>
<evidence type="ECO:0000313" key="1">
    <source>
        <dbReference type="EMBL" id="KAH7666107.1"/>
    </source>
</evidence>
<comment type="caution">
    <text evidence="1">The sequence shown here is derived from an EMBL/GenBank/DDBJ whole genome shotgun (WGS) entry which is preliminary data.</text>
</comment>
<accession>A0ACB7UZ23</accession>